<gene>
    <name evidence="1" type="ORF">C1280_24455</name>
</gene>
<evidence type="ECO:0000313" key="1">
    <source>
        <dbReference type="EMBL" id="AWM39848.1"/>
    </source>
</evidence>
<keyword evidence="2" id="KW-1185">Reference proteome</keyword>
<sequence>MPVLFHYSPLVHLPPIWSEGLSKGEIATHDLKQTLTAVSLTTQTDPDTLLCWSTRLPVKTAVRYACRIPDGDVRLEPALAAWKRLGVPAKTIRNGLNPAGQAKWWSFFHGVIPPDCFTVELWGRAGYVPLTSPDKVISEVAAARAKFVFSVPPDMPWALAAERRDEGDASADWLMSETHPADRFK</sequence>
<evidence type="ECO:0000313" key="2">
    <source>
        <dbReference type="Proteomes" id="UP000245802"/>
    </source>
</evidence>
<accession>A0A2Z3H279</accession>
<proteinExistence type="predicted"/>
<dbReference type="KEGG" id="gog:C1280_24455"/>
<dbReference type="Proteomes" id="UP000245802">
    <property type="component" value="Chromosome"/>
</dbReference>
<protein>
    <submittedName>
        <fullName evidence="1">Uncharacterized protein</fullName>
    </submittedName>
</protein>
<name>A0A2Z3H279_9BACT</name>
<dbReference type="EMBL" id="CP025958">
    <property type="protein sequence ID" value="AWM39848.1"/>
    <property type="molecule type" value="Genomic_DNA"/>
</dbReference>
<organism evidence="1 2">
    <name type="scientific">Gemmata obscuriglobus</name>
    <dbReference type="NCBI Taxonomy" id="114"/>
    <lineage>
        <taxon>Bacteria</taxon>
        <taxon>Pseudomonadati</taxon>
        <taxon>Planctomycetota</taxon>
        <taxon>Planctomycetia</taxon>
        <taxon>Gemmatales</taxon>
        <taxon>Gemmataceae</taxon>
        <taxon>Gemmata</taxon>
    </lineage>
</organism>
<dbReference type="AlphaFoldDB" id="A0A2Z3H279"/>
<reference evidence="1 2" key="1">
    <citation type="submission" date="2018-01" db="EMBL/GenBank/DDBJ databases">
        <title>G. obscuriglobus.</title>
        <authorList>
            <person name="Franke J."/>
            <person name="Blomberg W."/>
            <person name="Selmecki A."/>
        </authorList>
    </citation>
    <scope>NUCLEOTIDE SEQUENCE [LARGE SCALE GENOMIC DNA]</scope>
    <source>
        <strain evidence="1 2">DSM 5831</strain>
    </source>
</reference>